<evidence type="ECO:0000256" key="3">
    <source>
        <dbReference type="ARBA" id="ARBA00023004"/>
    </source>
</evidence>
<dbReference type="InterPro" id="IPR017900">
    <property type="entry name" value="4Fe4S_Fe_S_CS"/>
</dbReference>
<reference evidence="6 7" key="1">
    <citation type="submission" date="2024-04" db="EMBL/GenBank/DDBJ databases">
        <title>Human intestinal bacterial collection.</title>
        <authorList>
            <person name="Pauvert C."/>
            <person name="Hitch T.C.A."/>
            <person name="Clavel T."/>
        </authorList>
    </citation>
    <scope>NUCLEOTIDE SEQUENCE [LARGE SCALE GENOMIC DNA]</scope>
    <source>
        <strain evidence="6 7">CLA-KB-H42</strain>
    </source>
</reference>
<evidence type="ECO:0000259" key="5">
    <source>
        <dbReference type="PROSITE" id="PS51379"/>
    </source>
</evidence>
<keyword evidence="2" id="KW-0479">Metal-binding</keyword>
<dbReference type="Pfam" id="PF00037">
    <property type="entry name" value="Fer4"/>
    <property type="match status" value="1"/>
</dbReference>
<proteinExistence type="predicted"/>
<dbReference type="PROSITE" id="PS51379">
    <property type="entry name" value="4FE4S_FER_2"/>
    <property type="match status" value="3"/>
</dbReference>
<dbReference type="SUPFAM" id="SSF54862">
    <property type="entry name" value="4Fe-4S ferredoxins"/>
    <property type="match status" value="1"/>
</dbReference>
<protein>
    <submittedName>
        <fullName evidence="6">4Fe-4S dicluster domain-containing protein</fullName>
    </submittedName>
</protein>
<dbReference type="PANTHER" id="PTHR42859:SF16">
    <property type="entry name" value="FORMATE HYDROGENLYASE SUBUNIT 2-RELATED"/>
    <property type="match status" value="1"/>
</dbReference>
<dbReference type="RefSeq" id="WP_102373567.1">
    <property type="nucleotide sequence ID" value="NZ_JBBNOP010000002.1"/>
</dbReference>
<evidence type="ECO:0000256" key="4">
    <source>
        <dbReference type="ARBA" id="ARBA00023014"/>
    </source>
</evidence>
<dbReference type="Proteomes" id="UP001487305">
    <property type="component" value="Unassembled WGS sequence"/>
</dbReference>
<sequence>MNRFVIVDPHRCIGCDACIVACSEGHRKLALRPAARISLVKTRDISAAVTCHQCEGSPCLAVCPSHAIVQEDDRLQVVEELCTGCLVCALACPFGAVHPSMPSTSRPRGELFGQTSTSRSSGLLRQKETGDYSCVAICDLCAKTQGGPRCIASCPTDALSLVDEESLELSNRKKRLGAIDKMMVALRGADRGVADHGR</sequence>
<comment type="caution">
    <text evidence="6">The sequence shown here is derived from an EMBL/GenBank/DDBJ whole genome shotgun (WGS) entry which is preliminary data.</text>
</comment>
<dbReference type="Gene3D" id="3.30.70.20">
    <property type="match status" value="2"/>
</dbReference>
<dbReference type="EMBL" id="JBBNOP010000002">
    <property type="protein sequence ID" value="MEQ3362009.1"/>
    <property type="molecule type" value="Genomic_DNA"/>
</dbReference>
<dbReference type="PROSITE" id="PS00198">
    <property type="entry name" value="4FE4S_FER_1"/>
    <property type="match status" value="1"/>
</dbReference>
<keyword evidence="7" id="KW-1185">Reference proteome</keyword>
<keyword evidence="1" id="KW-0004">4Fe-4S</keyword>
<accession>A0ABV1JAA3</accession>
<keyword evidence="3" id="KW-0408">Iron</keyword>
<gene>
    <name evidence="6" type="ORF">AAA083_03345</name>
</gene>
<name>A0ABV1JAA3_9ACTN</name>
<feature type="domain" description="4Fe-4S ferredoxin-type" evidence="5">
    <location>
        <begin position="41"/>
        <end position="72"/>
    </location>
</feature>
<dbReference type="CDD" id="cd10554">
    <property type="entry name" value="HycB_like"/>
    <property type="match status" value="1"/>
</dbReference>
<evidence type="ECO:0000256" key="1">
    <source>
        <dbReference type="ARBA" id="ARBA00022485"/>
    </source>
</evidence>
<dbReference type="InterPro" id="IPR017896">
    <property type="entry name" value="4Fe4S_Fe-S-bd"/>
</dbReference>
<dbReference type="PANTHER" id="PTHR42859">
    <property type="entry name" value="OXIDOREDUCTASE"/>
    <property type="match status" value="1"/>
</dbReference>
<feature type="domain" description="4Fe-4S ferredoxin-type" evidence="5">
    <location>
        <begin position="3"/>
        <end position="32"/>
    </location>
</feature>
<feature type="domain" description="4Fe-4S ferredoxin-type" evidence="5">
    <location>
        <begin position="73"/>
        <end position="102"/>
    </location>
</feature>
<evidence type="ECO:0000313" key="7">
    <source>
        <dbReference type="Proteomes" id="UP001487305"/>
    </source>
</evidence>
<dbReference type="InterPro" id="IPR050294">
    <property type="entry name" value="RnfB_subfamily"/>
</dbReference>
<evidence type="ECO:0000256" key="2">
    <source>
        <dbReference type="ARBA" id="ARBA00022723"/>
    </source>
</evidence>
<organism evidence="6 7">
    <name type="scientific">Raoultibacter massiliensis</name>
    <dbReference type="NCBI Taxonomy" id="1852371"/>
    <lineage>
        <taxon>Bacteria</taxon>
        <taxon>Bacillati</taxon>
        <taxon>Actinomycetota</taxon>
        <taxon>Coriobacteriia</taxon>
        <taxon>Eggerthellales</taxon>
        <taxon>Eggerthellaceae</taxon>
        <taxon>Raoultibacter</taxon>
    </lineage>
</organism>
<evidence type="ECO:0000313" key="6">
    <source>
        <dbReference type="EMBL" id="MEQ3362009.1"/>
    </source>
</evidence>
<keyword evidence="4" id="KW-0411">Iron-sulfur</keyword>